<keyword evidence="2" id="KW-1185">Reference proteome</keyword>
<reference evidence="1" key="1">
    <citation type="submission" date="2023-03" db="EMBL/GenBank/DDBJ databases">
        <title>Massive genome expansion in bonnet fungi (Mycena s.s.) driven by repeated elements and novel gene families across ecological guilds.</title>
        <authorList>
            <consortium name="Lawrence Berkeley National Laboratory"/>
            <person name="Harder C.B."/>
            <person name="Miyauchi S."/>
            <person name="Viragh M."/>
            <person name="Kuo A."/>
            <person name="Thoen E."/>
            <person name="Andreopoulos B."/>
            <person name="Lu D."/>
            <person name="Skrede I."/>
            <person name="Drula E."/>
            <person name="Henrissat B."/>
            <person name="Morin E."/>
            <person name="Kohler A."/>
            <person name="Barry K."/>
            <person name="LaButti K."/>
            <person name="Morin E."/>
            <person name="Salamov A."/>
            <person name="Lipzen A."/>
            <person name="Mereny Z."/>
            <person name="Hegedus B."/>
            <person name="Baldrian P."/>
            <person name="Stursova M."/>
            <person name="Weitz H."/>
            <person name="Taylor A."/>
            <person name="Grigoriev I.V."/>
            <person name="Nagy L.G."/>
            <person name="Martin F."/>
            <person name="Kauserud H."/>
        </authorList>
    </citation>
    <scope>NUCLEOTIDE SEQUENCE</scope>
    <source>
        <strain evidence="1">CBHHK200</strain>
    </source>
</reference>
<evidence type="ECO:0000313" key="2">
    <source>
        <dbReference type="Proteomes" id="UP001218188"/>
    </source>
</evidence>
<protein>
    <submittedName>
        <fullName evidence="1">Uncharacterized protein</fullName>
    </submittedName>
</protein>
<dbReference type="Proteomes" id="UP001218188">
    <property type="component" value="Unassembled WGS sequence"/>
</dbReference>
<accession>A0AAD6RW95</accession>
<evidence type="ECO:0000313" key="1">
    <source>
        <dbReference type="EMBL" id="KAJ7016440.1"/>
    </source>
</evidence>
<comment type="caution">
    <text evidence="1">The sequence shown here is derived from an EMBL/GenBank/DDBJ whole genome shotgun (WGS) entry which is preliminary data.</text>
</comment>
<dbReference type="EMBL" id="JARJCM010000508">
    <property type="protein sequence ID" value="KAJ7016440.1"/>
    <property type="molecule type" value="Genomic_DNA"/>
</dbReference>
<proteinExistence type="predicted"/>
<name>A0AAD6RW95_9AGAR</name>
<sequence>MFRRLAEHSARWEELTIGVTEYMMPLLATLRGNLPVLRRAWIQWDEDMLRKPINCFEAAPSLRDITIYNESPRQVRVLLPAQQLTRRLFVSTIDILDYLKAPALEEIALNLGSELNAWRNGAANDDSGNVDLIPHLDPFIIRSAFTLRRLSLRGSPHTHRVAELLRQYPSLVSLATLTSNPNAIISCLTVPSATADAAQITSPQLSEINIGSQFPIGWDVYAVMLESRWKMEGYALRSATTALVKSRPNRAQRAKLDALRKDGLDISPVEGREDASNLMNESNTDHDAMYRKKILGCRILNADVHDVGRLARSKIFLTIIEGKRLEDKTPYEFMPEAISQAAALSTAVRFCLADGRKWIFSVFTKDDRGARVCYEGNVVSILEPRFDAEGRDTAWEQSIHQVVEIVYDWLVTEEYPLADALYRLEDQCSIQFDAEVAIHS</sequence>
<gene>
    <name evidence="1" type="ORF">C8F04DRAFT_1245171</name>
</gene>
<organism evidence="1 2">
    <name type="scientific">Mycena alexandri</name>
    <dbReference type="NCBI Taxonomy" id="1745969"/>
    <lineage>
        <taxon>Eukaryota</taxon>
        <taxon>Fungi</taxon>
        <taxon>Dikarya</taxon>
        <taxon>Basidiomycota</taxon>
        <taxon>Agaricomycotina</taxon>
        <taxon>Agaricomycetes</taxon>
        <taxon>Agaricomycetidae</taxon>
        <taxon>Agaricales</taxon>
        <taxon>Marasmiineae</taxon>
        <taxon>Mycenaceae</taxon>
        <taxon>Mycena</taxon>
    </lineage>
</organism>
<dbReference type="AlphaFoldDB" id="A0AAD6RW95"/>